<dbReference type="SUPFAM" id="SSF51679">
    <property type="entry name" value="Bacterial luciferase-like"/>
    <property type="match status" value="1"/>
</dbReference>
<dbReference type="Proteomes" id="UP000615026">
    <property type="component" value="Unassembled WGS sequence"/>
</dbReference>
<evidence type="ECO:0000256" key="3">
    <source>
        <dbReference type="ARBA" id="ARBA00023002"/>
    </source>
</evidence>
<evidence type="ECO:0000256" key="4">
    <source>
        <dbReference type="ARBA" id="ARBA00023033"/>
    </source>
</evidence>
<gene>
    <name evidence="6" type="ORF">IQ260_20505</name>
</gene>
<feature type="domain" description="Luciferase-like" evidence="5">
    <location>
        <begin position="22"/>
        <end position="312"/>
    </location>
</feature>
<evidence type="ECO:0000313" key="7">
    <source>
        <dbReference type="Proteomes" id="UP000615026"/>
    </source>
</evidence>
<dbReference type="GO" id="GO:0008726">
    <property type="term" value="F:alkanesulfonate monooxygenase activity"/>
    <property type="evidence" value="ECO:0007669"/>
    <property type="project" value="TreeGrafter"/>
</dbReference>
<keyword evidence="7" id="KW-1185">Reference proteome</keyword>
<keyword evidence="4" id="KW-0503">Monooxygenase</keyword>
<keyword evidence="3" id="KW-0560">Oxidoreductase</keyword>
<dbReference type="InterPro" id="IPR036661">
    <property type="entry name" value="Luciferase-like_sf"/>
</dbReference>
<dbReference type="RefSeq" id="WP_193994950.1">
    <property type="nucleotide sequence ID" value="NZ_JADEXP010000226.1"/>
</dbReference>
<dbReference type="Gene3D" id="3.20.20.30">
    <property type="entry name" value="Luciferase-like domain"/>
    <property type="match status" value="1"/>
</dbReference>
<dbReference type="EMBL" id="JADEXP010000226">
    <property type="protein sequence ID" value="MBE9069030.1"/>
    <property type="molecule type" value="Genomic_DNA"/>
</dbReference>
<comment type="caution">
    <text evidence="6">The sequence shown here is derived from an EMBL/GenBank/DDBJ whole genome shotgun (WGS) entry which is preliminary data.</text>
</comment>
<evidence type="ECO:0000256" key="2">
    <source>
        <dbReference type="ARBA" id="ARBA00022643"/>
    </source>
</evidence>
<protein>
    <submittedName>
        <fullName evidence="6">LLM class flavin-dependent oxidoreductase</fullName>
    </submittedName>
</protein>
<dbReference type="PANTHER" id="PTHR42847">
    <property type="entry name" value="ALKANESULFONATE MONOOXYGENASE"/>
    <property type="match status" value="1"/>
</dbReference>
<organism evidence="6 7">
    <name type="scientific">Leptolyngbya cf. ectocarpi LEGE 11479</name>
    <dbReference type="NCBI Taxonomy" id="1828722"/>
    <lineage>
        <taxon>Bacteria</taxon>
        <taxon>Bacillati</taxon>
        <taxon>Cyanobacteriota</taxon>
        <taxon>Cyanophyceae</taxon>
        <taxon>Leptolyngbyales</taxon>
        <taxon>Leptolyngbyaceae</taxon>
        <taxon>Leptolyngbya group</taxon>
        <taxon>Leptolyngbya</taxon>
    </lineage>
</organism>
<evidence type="ECO:0000259" key="5">
    <source>
        <dbReference type="Pfam" id="PF00296"/>
    </source>
</evidence>
<keyword evidence="2" id="KW-0288">FMN</keyword>
<dbReference type="Pfam" id="PF00296">
    <property type="entry name" value="Bac_luciferase"/>
    <property type="match status" value="1"/>
</dbReference>
<accession>A0A928ZX58</accession>
<dbReference type="AlphaFoldDB" id="A0A928ZX58"/>
<name>A0A928ZX58_LEPEC</name>
<evidence type="ECO:0000313" key="6">
    <source>
        <dbReference type="EMBL" id="MBE9069030.1"/>
    </source>
</evidence>
<sequence>MTKQETARVLTTRSRSLAGYPDMDGWCRFARQAEDVGIESVLLSFGNYEPDTLMIACALGLATQKLKFIVAYRLGLMQPTTFVQQVNSISTLIEGRIALNIIAGSSPSEQRGYGDFLDHDQRYARAKEFLAICHAFWQRNVAVNVKGNFYDIEDGKLNTPFLAPDRSAPEIYVAGHSQQAIDLACTQGSCWLRVIDTPENLKSMAEQVGQERTDICLRLCVVCRPTRKEAIAAAEALRSEDAIVKQVRDCLAHGDSQMFKDSLAASEQSDWLNQYLWTGLVSSYGASAMTLVGTPEDLVEAFLEYKSLGVTQFILAGWPKLDEMLIFGHEVLPLIRQAEQQQEVQLV</sequence>
<dbReference type="InterPro" id="IPR011251">
    <property type="entry name" value="Luciferase-like_dom"/>
</dbReference>
<evidence type="ECO:0000256" key="1">
    <source>
        <dbReference type="ARBA" id="ARBA00022630"/>
    </source>
</evidence>
<proteinExistence type="predicted"/>
<dbReference type="GO" id="GO:0046306">
    <property type="term" value="P:alkanesulfonate catabolic process"/>
    <property type="evidence" value="ECO:0007669"/>
    <property type="project" value="TreeGrafter"/>
</dbReference>
<keyword evidence="1" id="KW-0285">Flavoprotein</keyword>
<dbReference type="PANTHER" id="PTHR42847:SF4">
    <property type="entry name" value="ALKANESULFONATE MONOOXYGENASE-RELATED"/>
    <property type="match status" value="1"/>
</dbReference>
<dbReference type="InterPro" id="IPR050172">
    <property type="entry name" value="SsuD_RutA_monooxygenase"/>
</dbReference>
<reference evidence="6" key="1">
    <citation type="submission" date="2020-10" db="EMBL/GenBank/DDBJ databases">
        <authorList>
            <person name="Castelo-Branco R."/>
            <person name="Eusebio N."/>
            <person name="Adriana R."/>
            <person name="Vieira A."/>
            <person name="Brugerolle De Fraissinette N."/>
            <person name="Rezende De Castro R."/>
            <person name="Schneider M.P."/>
            <person name="Vasconcelos V."/>
            <person name="Leao P.N."/>
        </authorList>
    </citation>
    <scope>NUCLEOTIDE SEQUENCE</scope>
    <source>
        <strain evidence="6">LEGE 11479</strain>
    </source>
</reference>